<name>A0A6J6C474_9ZZZZ</name>
<sequence>MKKRRLIAIAVVLILAGSSYALGWSTLFTVSAVEIQGTSLQLPNFVNIGEKLARIEPRVVAEKYEGIDFVESAKVSRDWRTGKVRIQITSRIPVAVFNGQIIDKSGKAITTQPSAPKPLPTIQAATTKEAAAGAKFISKLPEELKVVLLTVKVNPSGSYELEINYGQRLIQIRWGTPTENTLKVAVYKALLERAENSKVVRIDLSAPHAPIVE</sequence>
<proteinExistence type="predicted"/>
<evidence type="ECO:0000313" key="2">
    <source>
        <dbReference type="EMBL" id="CAB4545844.1"/>
    </source>
</evidence>
<dbReference type="EMBL" id="CAEZSI010000141">
    <property type="protein sequence ID" value="CAB4545844.1"/>
    <property type="molecule type" value="Genomic_DNA"/>
</dbReference>
<reference evidence="2" key="1">
    <citation type="submission" date="2020-05" db="EMBL/GenBank/DDBJ databases">
        <authorList>
            <person name="Chiriac C."/>
            <person name="Salcher M."/>
            <person name="Ghai R."/>
            <person name="Kavagutti S V."/>
        </authorList>
    </citation>
    <scope>NUCLEOTIDE SEQUENCE</scope>
</reference>
<dbReference type="Pfam" id="PF03799">
    <property type="entry name" value="FtsQ_DivIB_C"/>
    <property type="match status" value="1"/>
</dbReference>
<dbReference type="AlphaFoldDB" id="A0A6J6C474"/>
<dbReference type="InterPro" id="IPR005548">
    <property type="entry name" value="Cell_div_FtsQ/DivIB_C"/>
</dbReference>
<accession>A0A6J6C474</accession>
<feature type="domain" description="Cell division protein FtsQ/DivIB C-terminal" evidence="1">
    <location>
        <begin position="99"/>
        <end position="204"/>
    </location>
</feature>
<protein>
    <submittedName>
        <fullName evidence="2">Unannotated protein</fullName>
    </submittedName>
</protein>
<gene>
    <name evidence="2" type="ORF">UFOPK1412_00924</name>
</gene>
<dbReference type="GO" id="GO:0051301">
    <property type="term" value="P:cell division"/>
    <property type="evidence" value="ECO:0007669"/>
    <property type="project" value="UniProtKB-KW"/>
</dbReference>
<organism evidence="2">
    <name type="scientific">freshwater metagenome</name>
    <dbReference type="NCBI Taxonomy" id="449393"/>
    <lineage>
        <taxon>unclassified sequences</taxon>
        <taxon>metagenomes</taxon>
        <taxon>ecological metagenomes</taxon>
    </lineage>
</organism>
<evidence type="ECO:0000259" key="1">
    <source>
        <dbReference type="Pfam" id="PF03799"/>
    </source>
</evidence>